<reference evidence="2 3" key="1">
    <citation type="submission" date="2021-12" db="EMBL/GenBank/DDBJ databases">
        <title>High titer production of polyol ester of fatty acids by Rhodotorula paludigena BS15 towards product separation-free biomass refinery.</title>
        <authorList>
            <person name="Mano J."/>
            <person name="Ono H."/>
            <person name="Tanaka T."/>
            <person name="Naito K."/>
            <person name="Sushida H."/>
            <person name="Ike M."/>
            <person name="Tokuyasu K."/>
            <person name="Kitaoka M."/>
        </authorList>
    </citation>
    <scope>NUCLEOTIDE SEQUENCE [LARGE SCALE GENOMIC DNA]</scope>
    <source>
        <strain evidence="2 3">BS15</strain>
    </source>
</reference>
<feature type="compositionally biased region" description="Low complexity" evidence="1">
    <location>
        <begin position="142"/>
        <end position="187"/>
    </location>
</feature>
<dbReference type="EMBL" id="BQKY01000010">
    <property type="protein sequence ID" value="GJN92215.1"/>
    <property type="molecule type" value="Genomic_DNA"/>
</dbReference>
<evidence type="ECO:0000313" key="2">
    <source>
        <dbReference type="EMBL" id="GJN92215.1"/>
    </source>
</evidence>
<keyword evidence="3" id="KW-1185">Reference proteome</keyword>
<protein>
    <recommendedName>
        <fullName evidence="4">Proteophosphoglycan ppg4</fullName>
    </recommendedName>
</protein>
<gene>
    <name evidence="2" type="ORF">Rhopal_005245-T1</name>
</gene>
<feature type="compositionally biased region" description="Acidic residues" evidence="1">
    <location>
        <begin position="312"/>
        <end position="327"/>
    </location>
</feature>
<feature type="compositionally biased region" description="Low complexity" evidence="1">
    <location>
        <begin position="194"/>
        <end position="224"/>
    </location>
</feature>
<evidence type="ECO:0008006" key="4">
    <source>
        <dbReference type="Google" id="ProtNLM"/>
    </source>
</evidence>
<feature type="region of interest" description="Disordered" evidence="1">
    <location>
        <begin position="142"/>
        <end position="224"/>
    </location>
</feature>
<sequence length="402" mass="42476">MSTVHPRPLCRTRRRSSSLSAILDDSSASPSSPDSPHHAHAPWSRYRATKRTRTSTSGDSPLLAKLASPLKQSQQALFPPPQEEPDTSFWAHPSPFAPAPPRPATGAAPFSTFALPSQSPGTLFCTSASDFALPSVDFAASRTARARNASTESTAFPSHISLSSSKGSFDDSSFSSLDSSPPHSVPSASTSPDFASALFSPSSSSSTTAAAASRPPAAPPVLRRVSSCSSPMLCDGSTAELGAAPPARCADALVGEAERLHHVAFEHLRESTLAHEAGFVERMRRWEQGREVHLDPSRPQPDEGSDATGLELGDEEDEIEVMLDLGDDAALAPPPPPHAVAPTWQAAPVAPPPPPVSRSELDELTRRLCAGACELEDYALVREVQARARPRSPRSQEAAPLA</sequence>
<comment type="caution">
    <text evidence="2">The sequence shown here is derived from an EMBL/GenBank/DDBJ whole genome shotgun (WGS) entry which is preliminary data.</text>
</comment>
<dbReference type="Proteomes" id="UP001342314">
    <property type="component" value="Unassembled WGS sequence"/>
</dbReference>
<name>A0AAV5GQP9_9BASI</name>
<feature type="region of interest" description="Disordered" evidence="1">
    <location>
        <begin position="1"/>
        <end position="112"/>
    </location>
</feature>
<organism evidence="2 3">
    <name type="scientific">Rhodotorula paludigena</name>
    <dbReference type="NCBI Taxonomy" id="86838"/>
    <lineage>
        <taxon>Eukaryota</taxon>
        <taxon>Fungi</taxon>
        <taxon>Dikarya</taxon>
        <taxon>Basidiomycota</taxon>
        <taxon>Pucciniomycotina</taxon>
        <taxon>Microbotryomycetes</taxon>
        <taxon>Sporidiobolales</taxon>
        <taxon>Sporidiobolaceae</taxon>
        <taxon>Rhodotorula</taxon>
    </lineage>
</organism>
<evidence type="ECO:0000256" key="1">
    <source>
        <dbReference type="SAM" id="MobiDB-lite"/>
    </source>
</evidence>
<evidence type="ECO:0000313" key="3">
    <source>
        <dbReference type="Proteomes" id="UP001342314"/>
    </source>
</evidence>
<feature type="compositionally biased region" description="Low complexity" evidence="1">
    <location>
        <begin position="17"/>
        <end position="34"/>
    </location>
</feature>
<dbReference type="AlphaFoldDB" id="A0AAV5GQP9"/>
<accession>A0AAV5GQP9</accession>
<proteinExistence type="predicted"/>
<feature type="region of interest" description="Disordered" evidence="1">
    <location>
        <begin position="291"/>
        <end position="359"/>
    </location>
</feature>